<dbReference type="AlphaFoldDB" id="A0A1W1BDB1"/>
<dbReference type="Gene3D" id="3.30.70.120">
    <property type="match status" value="1"/>
</dbReference>
<protein>
    <submittedName>
        <fullName evidence="1">Bsu YqfO NIF3/CutA domain</fullName>
    </submittedName>
</protein>
<evidence type="ECO:0000313" key="1">
    <source>
        <dbReference type="EMBL" id="SFV51561.1"/>
    </source>
</evidence>
<dbReference type="FunFam" id="3.30.70.120:FF:000006">
    <property type="entry name" value="GTP cyclohydrolase 1 type 2 homolog"/>
    <property type="match status" value="1"/>
</dbReference>
<dbReference type="InterPro" id="IPR015867">
    <property type="entry name" value="N-reg_PII/ATP_PRibTrfase_C"/>
</dbReference>
<dbReference type="InterPro" id="IPR036069">
    <property type="entry name" value="DUF34/NIF3_sf"/>
</dbReference>
<sequence length="103" mass="11827">MYKLSFFVPKEHKEKVKEALFSIGAGKYKKYDKCSWEVLGSGQFRPLQGADPFLGSVGAVERVDEYKVEMICEDKVIKKAVTTLKEAHPYEEVAYEVIKLEEF</sequence>
<dbReference type="EMBL" id="FPHB01000016">
    <property type="protein sequence ID" value="SFV51561.1"/>
    <property type="molecule type" value="Genomic_DNA"/>
</dbReference>
<dbReference type="SUPFAM" id="SSF102705">
    <property type="entry name" value="NIF3 (NGG1p interacting factor 3)-like"/>
    <property type="match status" value="1"/>
</dbReference>
<accession>A0A1W1BDB1</accession>
<reference evidence="1" key="1">
    <citation type="submission" date="2016-10" db="EMBL/GenBank/DDBJ databases">
        <authorList>
            <person name="de Groot N.N."/>
        </authorList>
    </citation>
    <scope>NUCLEOTIDE SEQUENCE</scope>
</reference>
<proteinExistence type="predicted"/>
<dbReference type="PANTHER" id="PTHR41774">
    <property type="match status" value="1"/>
</dbReference>
<name>A0A1W1BDB1_9ZZZZ</name>
<gene>
    <name evidence="1" type="ORF">MNB_SM-7-331</name>
</gene>
<dbReference type="PANTHER" id="PTHR41774:SF1">
    <property type="entry name" value="NGG1P INTERACTING FACTOR NIF3"/>
    <property type="match status" value="1"/>
</dbReference>
<organism evidence="1">
    <name type="scientific">hydrothermal vent metagenome</name>
    <dbReference type="NCBI Taxonomy" id="652676"/>
    <lineage>
        <taxon>unclassified sequences</taxon>
        <taxon>metagenomes</taxon>
        <taxon>ecological metagenomes</taxon>
    </lineage>
</organism>